<keyword evidence="4" id="KW-1185">Reference proteome</keyword>
<comment type="subcellular location">
    <subcellularLocation>
        <location evidence="2">Cytoplasm</location>
    </subcellularLocation>
</comment>
<dbReference type="NCBIfam" id="TIGR01826">
    <property type="entry name" value="CofD_related"/>
    <property type="match status" value="1"/>
</dbReference>
<dbReference type="Pfam" id="PF01933">
    <property type="entry name" value="CofD"/>
    <property type="match status" value="1"/>
</dbReference>
<proteinExistence type="inferred from homology"/>
<dbReference type="PANTHER" id="PTHR30135:SF3">
    <property type="entry name" value="GLUCONEOGENESIS FACTOR-RELATED"/>
    <property type="match status" value="1"/>
</dbReference>
<name>A0A841TDH2_9BACL</name>
<accession>A0A841TDH2</accession>
<dbReference type="Gene3D" id="3.40.50.10680">
    <property type="entry name" value="CofD-like domains"/>
    <property type="match status" value="1"/>
</dbReference>
<dbReference type="EMBL" id="JACJVN010000080">
    <property type="protein sequence ID" value="MBB6679344.1"/>
    <property type="molecule type" value="Genomic_DNA"/>
</dbReference>
<reference evidence="3 4" key="1">
    <citation type="submission" date="2020-08" db="EMBL/GenBank/DDBJ databases">
        <title>Cohnella phylogeny.</title>
        <authorList>
            <person name="Dunlap C."/>
        </authorList>
    </citation>
    <scope>NUCLEOTIDE SEQUENCE [LARGE SCALE GENOMIC DNA]</scope>
    <source>
        <strain evidence="3 4">DSM 103658</strain>
    </source>
</reference>
<dbReference type="SUPFAM" id="SSF142338">
    <property type="entry name" value="CofD-like"/>
    <property type="match status" value="1"/>
</dbReference>
<evidence type="ECO:0000256" key="1">
    <source>
        <dbReference type="ARBA" id="ARBA00022490"/>
    </source>
</evidence>
<dbReference type="AlphaFoldDB" id="A0A841TDH2"/>
<comment type="function">
    <text evidence="2">Required for morphogenesis under gluconeogenic growth conditions.</text>
</comment>
<dbReference type="InterPro" id="IPR010119">
    <property type="entry name" value="Gluconeogen_factor"/>
</dbReference>
<gene>
    <name evidence="3" type="ORF">H4Q31_18810</name>
</gene>
<sequence length="322" mass="34435">MGRLPRIVVIGGGTGLSVMLRGLKQQPLDITAIVTVADDGGSSGILREELQMPPPGDIRSVLAALADAEPLLAEMLSYRFNNGKGLAGHSLGNLIIAAMTDISGDFVTGIRELSRVLAVRGRVLPAANQAIVLKAEMSDGSVVVGESSIPKAGGAIKRVFIEPPDVDPLPEAVGAIEQADAILMGPGSLYTSIIPNLLVPKLAEAIVNSDAIKIFVCNVMTQPGETDDYSVSNHLDAIQAHIGHPIFDYVIVNDGEIPEQVHSMYAEKGSKAVLVDMDEVTRRGYKVIADTLVLFRTYLRHDASKLSQHIYQLVTDWVQRKG</sequence>
<dbReference type="InterPro" id="IPR002882">
    <property type="entry name" value="CofD"/>
</dbReference>
<organism evidence="3 4">
    <name type="scientific">Cohnella lubricantis</name>
    <dbReference type="NCBI Taxonomy" id="2163172"/>
    <lineage>
        <taxon>Bacteria</taxon>
        <taxon>Bacillati</taxon>
        <taxon>Bacillota</taxon>
        <taxon>Bacilli</taxon>
        <taxon>Bacillales</taxon>
        <taxon>Paenibacillaceae</taxon>
        <taxon>Cohnella</taxon>
    </lineage>
</organism>
<comment type="similarity">
    <text evidence="2">Belongs to the gluconeogenesis factor family.</text>
</comment>
<dbReference type="CDD" id="cd07187">
    <property type="entry name" value="YvcK_like"/>
    <property type="match status" value="1"/>
</dbReference>
<dbReference type="HAMAP" id="MF_00973">
    <property type="entry name" value="Gluconeogen_factor"/>
    <property type="match status" value="1"/>
</dbReference>
<comment type="caution">
    <text evidence="3">The sequence shown here is derived from an EMBL/GenBank/DDBJ whole genome shotgun (WGS) entry which is preliminary data.</text>
</comment>
<dbReference type="GO" id="GO:0008360">
    <property type="term" value="P:regulation of cell shape"/>
    <property type="evidence" value="ECO:0007669"/>
    <property type="project" value="UniProtKB-UniRule"/>
</dbReference>
<dbReference type="Proteomes" id="UP000574133">
    <property type="component" value="Unassembled WGS sequence"/>
</dbReference>
<dbReference type="GO" id="GO:0005737">
    <property type="term" value="C:cytoplasm"/>
    <property type="evidence" value="ECO:0007669"/>
    <property type="project" value="UniProtKB-SubCell"/>
</dbReference>
<keyword evidence="1 2" id="KW-0963">Cytoplasm</keyword>
<dbReference type="GO" id="GO:0043743">
    <property type="term" value="F:LPPG:FO 2-phospho-L-lactate transferase activity"/>
    <property type="evidence" value="ECO:0007669"/>
    <property type="project" value="InterPro"/>
</dbReference>
<evidence type="ECO:0000256" key="2">
    <source>
        <dbReference type="HAMAP-Rule" id="MF_00973"/>
    </source>
</evidence>
<dbReference type="InterPro" id="IPR038136">
    <property type="entry name" value="CofD-like_dom_sf"/>
</dbReference>
<evidence type="ECO:0000313" key="3">
    <source>
        <dbReference type="EMBL" id="MBB6679344.1"/>
    </source>
</evidence>
<dbReference type="PANTHER" id="PTHR30135">
    <property type="entry name" value="UNCHARACTERIZED PROTEIN YVCK-RELATED"/>
    <property type="match status" value="1"/>
</dbReference>
<protein>
    <recommendedName>
        <fullName evidence="2">Gluconeogenesis factor</fullName>
    </recommendedName>
</protein>
<evidence type="ECO:0000313" key="4">
    <source>
        <dbReference type="Proteomes" id="UP000574133"/>
    </source>
</evidence>